<dbReference type="Proteomes" id="UP000295636">
    <property type="component" value="Unassembled WGS sequence"/>
</dbReference>
<name>A0A4R5KQI5_9BACL</name>
<sequence>MQAILDYHHSFYQNIFTAQSGIDQDLGKKDVRILDGFIRQQEIVKQFYQRYYCENSKPRLVLCGINPGRRGAGKTGVPFLDFKSLSQLMPEINNNDEELSAQFVFKVIAHFGADTFFQHVYLTNISWFGFEGTNNGRKVNVNYYELDDHEQMIFTRGFIEEMKVVKPACIIPLSEKVEKTLQRMNLPYPLGPKLYHPYYCSIKTNTEKGFQEYVRVISDHIQNSNYGTG</sequence>
<reference evidence="2 3" key="1">
    <citation type="submission" date="2019-03" db="EMBL/GenBank/DDBJ databases">
        <title>This is whole genome sequence of Paenibacillus sp MS74 strain.</title>
        <authorList>
            <person name="Trinh H.N."/>
        </authorList>
    </citation>
    <scope>NUCLEOTIDE SEQUENCE [LARGE SCALE GENOMIC DNA]</scope>
    <source>
        <strain evidence="2 3">MS74</strain>
    </source>
</reference>
<accession>A0A4R5KQI5</accession>
<dbReference type="Gene3D" id="3.40.470.10">
    <property type="entry name" value="Uracil-DNA glycosylase-like domain"/>
    <property type="match status" value="1"/>
</dbReference>
<dbReference type="EMBL" id="SMRT01000004">
    <property type="protein sequence ID" value="TDF98001.1"/>
    <property type="molecule type" value="Genomic_DNA"/>
</dbReference>
<evidence type="ECO:0000313" key="2">
    <source>
        <dbReference type="EMBL" id="TDF98001.1"/>
    </source>
</evidence>
<dbReference type="OrthoDB" id="7107805at2"/>
<evidence type="ECO:0000259" key="1">
    <source>
        <dbReference type="Pfam" id="PF03167"/>
    </source>
</evidence>
<dbReference type="InterPro" id="IPR036895">
    <property type="entry name" value="Uracil-DNA_glycosylase-like_sf"/>
</dbReference>
<dbReference type="SUPFAM" id="SSF52141">
    <property type="entry name" value="Uracil-DNA glycosylase-like"/>
    <property type="match status" value="1"/>
</dbReference>
<dbReference type="RefSeq" id="WP_133227670.1">
    <property type="nucleotide sequence ID" value="NZ_SMRT01000004.1"/>
</dbReference>
<gene>
    <name evidence="2" type="ORF">E1757_10810</name>
</gene>
<evidence type="ECO:0000313" key="3">
    <source>
        <dbReference type="Proteomes" id="UP000295636"/>
    </source>
</evidence>
<protein>
    <submittedName>
        <fullName evidence="2">DUF4918 family protein</fullName>
    </submittedName>
</protein>
<dbReference type="InterPro" id="IPR005122">
    <property type="entry name" value="Uracil-DNA_glycosylase-like"/>
</dbReference>
<dbReference type="AlphaFoldDB" id="A0A4R5KQI5"/>
<feature type="domain" description="Uracil-DNA glycosylase-like" evidence="1">
    <location>
        <begin position="56"/>
        <end position="213"/>
    </location>
</feature>
<keyword evidence="3" id="KW-1185">Reference proteome</keyword>
<proteinExistence type="predicted"/>
<organism evidence="2 3">
    <name type="scientific">Paenibacillus piri</name>
    <dbReference type="NCBI Taxonomy" id="2547395"/>
    <lineage>
        <taxon>Bacteria</taxon>
        <taxon>Bacillati</taxon>
        <taxon>Bacillota</taxon>
        <taxon>Bacilli</taxon>
        <taxon>Bacillales</taxon>
        <taxon>Paenibacillaceae</taxon>
        <taxon>Paenibacillus</taxon>
    </lineage>
</organism>
<dbReference type="Pfam" id="PF03167">
    <property type="entry name" value="UDG"/>
    <property type="match status" value="1"/>
</dbReference>
<comment type="caution">
    <text evidence="2">The sequence shown here is derived from an EMBL/GenBank/DDBJ whole genome shotgun (WGS) entry which is preliminary data.</text>
</comment>